<feature type="compositionally biased region" description="Basic residues" evidence="1">
    <location>
        <begin position="97"/>
        <end position="106"/>
    </location>
</feature>
<sequence length="106" mass="10703">MAGAPRRPAGTPSGVAEPAPAAAIASSPAKVPPSNYRTFSGLPLWFVLATGEVGVHPPRGSGLKGSLWTARVPVSAGVSGCGTRQPGAPVHWTGRSSHSRPACRRG</sequence>
<protein>
    <submittedName>
        <fullName evidence="2">Uncharacterized protein</fullName>
    </submittedName>
</protein>
<feature type="region of interest" description="Disordered" evidence="1">
    <location>
        <begin position="78"/>
        <end position="106"/>
    </location>
</feature>
<proteinExistence type="predicted"/>
<comment type="caution">
    <text evidence="2">The sequence shown here is derived from an EMBL/GenBank/DDBJ whole genome shotgun (WGS) entry which is preliminary data.</text>
</comment>
<feature type="region of interest" description="Disordered" evidence="1">
    <location>
        <begin position="1"/>
        <end position="32"/>
    </location>
</feature>
<keyword evidence="3" id="KW-1185">Reference proteome</keyword>
<gene>
    <name evidence="2" type="ORF">Pma05_53390</name>
</gene>
<feature type="compositionally biased region" description="Low complexity" evidence="1">
    <location>
        <begin position="12"/>
        <end position="32"/>
    </location>
</feature>
<accession>A0ABQ4EVV4</accession>
<dbReference type="Proteomes" id="UP000621500">
    <property type="component" value="Unassembled WGS sequence"/>
</dbReference>
<evidence type="ECO:0000256" key="1">
    <source>
        <dbReference type="SAM" id="MobiDB-lite"/>
    </source>
</evidence>
<evidence type="ECO:0000313" key="2">
    <source>
        <dbReference type="EMBL" id="GIG98766.1"/>
    </source>
</evidence>
<name>A0ABQ4EVV4_9ACTN</name>
<evidence type="ECO:0000313" key="3">
    <source>
        <dbReference type="Proteomes" id="UP000621500"/>
    </source>
</evidence>
<dbReference type="EMBL" id="BONX01000036">
    <property type="protein sequence ID" value="GIG98766.1"/>
    <property type="molecule type" value="Genomic_DNA"/>
</dbReference>
<reference evidence="2 3" key="1">
    <citation type="submission" date="2021-01" db="EMBL/GenBank/DDBJ databases">
        <title>Whole genome shotgun sequence of Plantactinospora mayteni NBRC 109088.</title>
        <authorList>
            <person name="Komaki H."/>
            <person name="Tamura T."/>
        </authorList>
    </citation>
    <scope>NUCLEOTIDE SEQUENCE [LARGE SCALE GENOMIC DNA]</scope>
    <source>
        <strain evidence="2 3">NBRC 109088</strain>
    </source>
</reference>
<organism evidence="2 3">
    <name type="scientific">Plantactinospora mayteni</name>
    <dbReference type="NCBI Taxonomy" id="566021"/>
    <lineage>
        <taxon>Bacteria</taxon>
        <taxon>Bacillati</taxon>
        <taxon>Actinomycetota</taxon>
        <taxon>Actinomycetes</taxon>
        <taxon>Micromonosporales</taxon>
        <taxon>Micromonosporaceae</taxon>
        <taxon>Plantactinospora</taxon>
    </lineage>
</organism>